<dbReference type="Proteomes" id="UP000651452">
    <property type="component" value="Unassembled WGS sequence"/>
</dbReference>
<protein>
    <submittedName>
        <fullName evidence="1">Uncharacterized protein</fullName>
    </submittedName>
</protein>
<sequence length="495" mass="54336">MAFFKGWVNQQPTGGLPHIFEDDDVYPVHVLDDTKTFRGILITWTICFNDALDADKLRSSLARLLELGDWRKIGGRLRLKENGALEIHVPPSFTAQRPAFSYSHELINTAVEDHAVAKDLPKSDGSVSMWPGPDAFADFAARPDAPTTLEDLLSGDVPQISVHITSFTNATLVALSWPHTMMDVMGQHAFLDAWSLVLAGRESEVPPVLGAREDTLCALVDAPAQRTEELNLKSKQLKGLSMLKFGARMAWKMLTGPTPETRTICLPKETMTKLRLQAQTDLAELSHGGEAPFVSDGDLLAAWTIRAVATSLADSRPITALHAMNVRFRLPLLVNAQGVYLQNMLVPGFTFVSSDVARGPMGPIALINRQSLMEQATEAQVLASLREQRVSGDPSRLLYGDADAVLIPFTDWTKAKFFDTANFSPAVLHAGDISQTRRNSPGTPVFHHASSRRPTQGAGLMVVVLGKDQKDNYWLTLTLSPLAWLQIGRSLEELE</sequence>
<name>A0A8H7IT34_9PLEO</name>
<dbReference type="PANTHER" id="PTHR31642:SF294">
    <property type="entry name" value="ACETYLTRANSFERASE MATC1"/>
    <property type="match status" value="1"/>
</dbReference>
<dbReference type="InterPro" id="IPR023213">
    <property type="entry name" value="CAT-like_dom_sf"/>
</dbReference>
<organism evidence="1 2">
    <name type="scientific">Ascochyta lentis</name>
    <dbReference type="NCBI Taxonomy" id="205686"/>
    <lineage>
        <taxon>Eukaryota</taxon>
        <taxon>Fungi</taxon>
        <taxon>Dikarya</taxon>
        <taxon>Ascomycota</taxon>
        <taxon>Pezizomycotina</taxon>
        <taxon>Dothideomycetes</taxon>
        <taxon>Pleosporomycetidae</taxon>
        <taxon>Pleosporales</taxon>
        <taxon>Pleosporineae</taxon>
        <taxon>Didymellaceae</taxon>
        <taxon>Ascochyta</taxon>
    </lineage>
</organism>
<dbReference type="OrthoDB" id="21502at2759"/>
<proteinExistence type="predicted"/>
<dbReference type="InterPro" id="IPR050317">
    <property type="entry name" value="Plant_Fungal_Acyltransferase"/>
</dbReference>
<reference evidence="1" key="2">
    <citation type="submission" date="2020-09" db="EMBL/GenBank/DDBJ databases">
        <title>Reference genome assembly for Australian Ascochyta lentis isolate Al4.</title>
        <authorList>
            <person name="Lee R.C."/>
            <person name="Farfan-Caceres L.M."/>
            <person name="Debler J.W."/>
            <person name="Williams A.H."/>
            <person name="Henares B.M."/>
        </authorList>
    </citation>
    <scope>NUCLEOTIDE SEQUENCE</scope>
    <source>
        <strain evidence="1">Al4</strain>
    </source>
</reference>
<dbReference type="EMBL" id="RZGK01000021">
    <property type="protein sequence ID" value="KAF9691279.1"/>
    <property type="molecule type" value="Genomic_DNA"/>
</dbReference>
<reference evidence="1" key="1">
    <citation type="submission" date="2018-12" db="EMBL/GenBank/DDBJ databases">
        <authorList>
            <person name="Syme R.A."/>
            <person name="Farfan-Caceres L."/>
            <person name="Lichtenzveig J."/>
        </authorList>
    </citation>
    <scope>NUCLEOTIDE SEQUENCE</scope>
    <source>
        <strain evidence="1">Al4</strain>
    </source>
</reference>
<accession>A0A8H7IT34</accession>
<evidence type="ECO:0000313" key="1">
    <source>
        <dbReference type="EMBL" id="KAF9691279.1"/>
    </source>
</evidence>
<keyword evidence="2" id="KW-1185">Reference proteome</keyword>
<dbReference type="AlphaFoldDB" id="A0A8H7IT34"/>
<dbReference type="GO" id="GO:0016747">
    <property type="term" value="F:acyltransferase activity, transferring groups other than amino-acyl groups"/>
    <property type="evidence" value="ECO:0007669"/>
    <property type="project" value="TreeGrafter"/>
</dbReference>
<comment type="caution">
    <text evidence="1">The sequence shown here is derived from an EMBL/GenBank/DDBJ whole genome shotgun (WGS) entry which is preliminary data.</text>
</comment>
<dbReference type="Gene3D" id="3.30.559.10">
    <property type="entry name" value="Chloramphenicol acetyltransferase-like domain"/>
    <property type="match status" value="2"/>
</dbReference>
<evidence type="ECO:0000313" key="2">
    <source>
        <dbReference type="Proteomes" id="UP000651452"/>
    </source>
</evidence>
<dbReference type="PANTHER" id="PTHR31642">
    <property type="entry name" value="TRICHOTHECENE 3-O-ACETYLTRANSFERASE"/>
    <property type="match status" value="1"/>
</dbReference>
<gene>
    <name evidence="1" type="ORF">EKO04_010789</name>
</gene>